<dbReference type="EMBL" id="CVRY01000006">
    <property type="protein sequence ID" value="CRL64132.1"/>
    <property type="molecule type" value="Genomic_DNA"/>
</dbReference>
<proteinExistence type="inferred from homology"/>
<dbReference type="InterPro" id="IPR012093">
    <property type="entry name" value="Pirin"/>
</dbReference>
<dbReference type="Proteomes" id="UP000183920">
    <property type="component" value="Unassembled WGS sequence"/>
</dbReference>
<comment type="similarity">
    <text evidence="1 3">Belongs to the pirin family.</text>
</comment>
<dbReference type="InterPro" id="IPR014710">
    <property type="entry name" value="RmlC-like_jellyroll"/>
</dbReference>
<dbReference type="PANTHER" id="PTHR43594">
    <property type="entry name" value="QUERCETIN 2,3-DIOXYGENASE"/>
    <property type="match status" value="1"/>
</dbReference>
<sequence length="289" mass="32044">MTIRQINHIYSAPNSHWVGNGFPVSTLFSYQENGEKHSPFLLMDYAEPTLFKPVTNARGVGAHPHRGFETVTIAYQGEVSHHDSKGHAGTITAGDVQWMTAASGILHKEYHSEKMTKEGGVLEMVQLWVNLPTAYKMTEPRYQALKAEDIPHVELPNSQGYVRVIAGNYANTQGVAMTYSPLNVWDLRLNRAGISYHSIPEGHNAMLFVVKGAIHINDSEIARQHDMVMLDNHGDTLTLESMGDTIVLILTGEPINEPIAGQGPFVMNTPEELQQAFDDYDNGKFGVMD</sequence>
<dbReference type="RefSeq" id="WP_072064535.1">
    <property type="nucleotide sequence ID" value="NZ_CVRY01000006.1"/>
</dbReference>
<feature type="binding site" evidence="2">
    <location>
        <position position="109"/>
    </location>
    <ligand>
        <name>Fe cation</name>
        <dbReference type="ChEBI" id="CHEBI:24875"/>
    </ligand>
</feature>
<evidence type="ECO:0000256" key="1">
    <source>
        <dbReference type="ARBA" id="ARBA00008416"/>
    </source>
</evidence>
<keyword evidence="2" id="KW-0408">Iron</keyword>
<feature type="binding site" evidence="2">
    <location>
        <position position="63"/>
    </location>
    <ligand>
        <name>Fe cation</name>
        <dbReference type="ChEBI" id="CHEBI:24875"/>
    </ligand>
</feature>
<feature type="domain" description="Pirin C-terminal" evidence="5">
    <location>
        <begin position="185"/>
        <end position="286"/>
    </location>
</feature>
<feature type="binding site" evidence="2">
    <location>
        <position position="65"/>
    </location>
    <ligand>
        <name>Fe cation</name>
        <dbReference type="ChEBI" id="CHEBI:24875"/>
    </ligand>
</feature>
<evidence type="ECO:0000313" key="6">
    <source>
        <dbReference type="EMBL" id="CRL64132.1"/>
    </source>
</evidence>
<gene>
    <name evidence="6" type="primary">yhhW_1</name>
    <name evidence="6" type="ORF">BN1804_02828</name>
</gene>
<evidence type="ECO:0000259" key="4">
    <source>
        <dbReference type="Pfam" id="PF02678"/>
    </source>
</evidence>
<dbReference type="Gene3D" id="2.60.120.10">
    <property type="entry name" value="Jelly Rolls"/>
    <property type="match status" value="2"/>
</dbReference>
<dbReference type="Pfam" id="PF02678">
    <property type="entry name" value="Pirin"/>
    <property type="match status" value="1"/>
</dbReference>
<feature type="binding site" evidence="2">
    <location>
        <position position="107"/>
    </location>
    <ligand>
        <name>Fe cation</name>
        <dbReference type="ChEBI" id="CHEBI:24875"/>
    </ligand>
</feature>
<comment type="cofactor">
    <cofactor evidence="2">
        <name>Fe cation</name>
        <dbReference type="ChEBI" id="CHEBI:24875"/>
    </cofactor>
    <text evidence="2">Binds 1 Fe cation per subunit.</text>
</comment>
<evidence type="ECO:0000256" key="3">
    <source>
        <dbReference type="RuleBase" id="RU003457"/>
    </source>
</evidence>
<keyword evidence="6" id="KW-0223">Dioxygenase</keyword>
<evidence type="ECO:0000259" key="5">
    <source>
        <dbReference type="Pfam" id="PF05726"/>
    </source>
</evidence>
<dbReference type="CDD" id="cd02909">
    <property type="entry name" value="cupin_pirin_N"/>
    <property type="match status" value="1"/>
</dbReference>
<dbReference type="GO" id="GO:0051213">
    <property type="term" value="F:dioxygenase activity"/>
    <property type="evidence" value="ECO:0007669"/>
    <property type="project" value="UniProtKB-KW"/>
</dbReference>
<keyword evidence="2" id="KW-0479">Metal-binding</keyword>
<organism evidence="6 7">
    <name type="scientific">Proteus penneri</name>
    <dbReference type="NCBI Taxonomy" id="102862"/>
    <lineage>
        <taxon>Bacteria</taxon>
        <taxon>Pseudomonadati</taxon>
        <taxon>Pseudomonadota</taxon>
        <taxon>Gammaproteobacteria</taxon>
        <taxon>Enterobacterales</taxon>
        <taxon>Morganellaceae</taxon>
        <taxon>Proteus</taxon>
    </lineage>
</organism>
<feature type="domain" description="Pirin N-terminal" evidence="4">
    <location>
        <begin position="25"/>
        <end position="129"/>
    </location>
</feature>
<dbReference type="InterPro" id="IPR011051">
    <property type="entry name" value="RmlC_Cupin_sf"/>
</dbReference>
<name>A0A0G4QDX1_9GAMM</name>
<dbReference type="PIRSF" id="PIRSF006232">
    <property type="entry name" value="Pirin"/>
    <property type="match status" value="1"/>
</dbReference>
<dbReference type="CDD" id="cd02247">
    <property type="entry name" value="cupin_pirin_C"/>
    <property type="match status" value="1"/>
</dbReference>
<dbReference type="SUPFAM" id="SSF51182">
    <property type="entry name" value="RmlC-like cupins"/>
    <property type="match status" value="1"/>
</dbReference>
<keyword evidence="6" id="KW-0560">Oxidoreductase</keyword>
<dbReference type="GO" id="GO:0046872">
    <property type="term" value="F:metal ion binding"/>
    <property type="evidence" value="ECO:0007669"/>
    <property type="project" value="UniProtKB-KW"/>
</dbReference>
<dbReference type="InterPro" id="IPR053186">
    <property type="entry name" value="QDO-related"/>
</dbReference>
<evidence type="ECO:0000256" key="2">
    <source>
        <dbReference type="PIRSR" id="PIRSR006232-1"/>
    </source>
</evidence>
<dbReference type="InterPro" id="IPR003829">
    <property type="entry name" value="Pirin_N_dom"/>
</dbReference>
<protein>
    <submittedName>
        <fullName evidence="6">Quercetin 2,3-dioxygenase</fullName>
    </submittedName>
</protein>
<reference evidence="7" key="1">
    <citation type="submission" date="2015-06" db="EMBL/GenBank/DDBJ databases">
        <authorList>
            <person name="Urmite Genomes"/>
        </authorList>
    </citation>
    <scope>NUCLEOTIDE SEQUENCE [LARGE SCALE GENOMIC DNA]</scope>
    <source>
        <strain evidence="7">CSUR P1867</strain>
    </source>
</reference>
<accession>A0A0G4QDX1</accession>
<dbReference type="PANTHER" id="PTHR43594:SF1">
    <property type="entry name" value="QUERCETIN 2,3-DIOXYGENASE PA2418-RELATED"/>
    <property type="match status" value="1"/>
</dbReference>
<evidence type="ECO:0000313" key="7">
    <source>
        <dbReference type="Proteomes" id="UP000183920"/>
    </source>
</evidence>
<dbReference type="AlphaFoldDB" id="A0A0G4QDX1"/>
<dbReference type="InterPro" id="IPR008778">
    <property type="entry name" value="Pirin_C_dom"/>
</dbReference>
<dbReference type="Pfam" id="PF05726">
    <property type="entry name" value="Pirin_C"/>
    <property type="match status" value="1"/>
</dbReference>